<evidence type="ECO:0000313" key="1">
    <source>
        <dbReference type="EMBL" id="VDP03375.1"/>
    </source>
</evidence>
<name>A0A183IKF7_9BILA</name>
<protein>
    <submittedName>
        <fullName evidence="3">AP2/ERF domain-containing protein</fullName>
    </submittedName>
</protein>
<proteinExistence type="predicted"/>
<evidence type="ECO:0000313" key="2">
    <source>
        <dbReference type="Proteomes" id="UP000270296"/>
    </source>
</evidence>
<evidence type="ECO:0000313" key="3">
    <source>
        <dbReference type="WBParaSite" id="SBAD_0000428401-mRNA-1"/>
    </source>
</evidence>
<dbReference type="AlphaFoldDB" id="A0A183IKF7"/>
<dbReference type="WBParaSite" id="SBAD_0000428401-mRNA-1">
    <property type="protein sequence ID" value="SBAD_0000428401-mRNA-1"/>
    <property type="gene ID" value="SBAD_0000428401"/>
</dbReference>
<gene>
    <name evidence="1" type="ORF">SBAD_LOCUS4103</name>
</gene>
<reference evidence="1 2" key="2">
    <citation type="submission" date="2018-11" db="EMBL/GenBank/DDBJ databases">
        <authorList>
            <consortium name="Pathogen Informatics"/>
        </authorList>
    </citation>
    <scope>NUCLEOTIDE SEQUENCE [LARGE SCALE GENOMIC DNA]</scope>
</reference>
<reference evidence="3" key="1">
    <citation type="submission" date="2016-06" db="UniProtKB">
        <authorList>
            <consortium name="WormBaseParasite"/>
        </authorList>
    </citation>
    <scope>IDENTIFICATION</scope>
</reference>
<keyword evidence="2" id="KW-1185">Reference proteome</keyword>
<organism evidence="3">
    <name type="scientific">Soboliphyme baturini</name>
    <dbReference type="NCBI Taxonomy" id="241478"/>
    <lineage>
        <taxon>Eukaryota</taxon>
        <taxon>Metazoa</taxon>
        <taxon>Ecdysozoa</taxon>
        <taxon>Nematoda</taxon>
        <taxon>Enoplea</taxon>
        <taxon>Dorylaimia</taxon>
        <taxon>Dioctophymatida</taxon>
        <taxon>Dioctophymatoidea</taxon>
        <taxon>Soboliphymatidae</taxon>
        <taxon>Soboliphyme</taxon>
    </lineage>
</organism>
<dbReference type="Proteomes" id="UP000270296">
    <property type="component" value="Unassembled WGS sequence"/>
</dbReference>
<dbReference type="EMBL" id="UZAM01008127">
    <property type="protein sequence ID" value="VDP03375.1"/>
    <property type="molecule type" value="Genomic_DNA"/>
</dbReference>
<accession>A0A183IKF7</accession>
<sequence>MPRFQTGGLPPLGHKRISWWTRKIQLVVSEKKATFKRWLGIKGPSKSNAERRIEQGYAERVTLLRASGNEYWFFEKMK</sequence>